<proteinExistence type="predicted"/>
<sequence length="147" mass="16652">MSIKPRAGRTKSLSAIINKDTSILGQVLNKAAYLKQIETLVHNYLPKELASQFRVANFQNNRLALITPTASNLTHLRFFQAKLLYDLQQKIPELKSIDVKVRPNPPEPKKVFKKLNIPANSQNQLKLLAETTDNPQLKAVLLRLSQK</sequence>
<gene>
    <name evidence="1" type="ORF">GCM10007878_05720</name>
</gene>
<dbReference type="EMBL" id="BSOR01000011">
    <property type="protein sequence ID" value="GLR63137.1"/>
    <property type="molecule type" value="Genomic_DNA"/>
</dbReference>
<dbReference type="Proteomes" id="UP001156682">
    <property type="component" value="Unassembled WGS sequence"/>
</dbReference>
<comment type="caution">
    <text evidence="1">The sequence shown here is derived from an EMBL/GenBank/DDBJ whole genome shotgun (WGS) entry which is preliminary data.</text>
</comment>
<dbReference type="RefSeq" id="WP_027850248.1">
    <property type="nucleotide sequence ID" value="NZ_BSOR01000011.1"/>
</dbReference>
<keyword evidence="2" id="KW-1185">Reference proteome</keyword>
<evidence type="ECO:0000313" key="2">
    <source>
        <dbReference type="Proteomes" id="UP001156682"/>
    </source>
</evidence>
<protein>
    <recommendedName>
        <fullName evidence="3">DUF721 domain-containing protein</fullName>
    </recommendedName>
</protein>
<reference evidence="2" key="1">
    <citation type="journal article" date="2019" name="Int. J. Syst. Evol. Microbiol.">
        <title>The Global Catalogue of Microorganisms (GCM) 10K type strain sequencing project: providing services to taxonomists for standard genome sequencing and annotation.</title>
        <authorList>
            <consortium name="The Broad Institute Genomics Platform"/>
            <consortium name="The Broad Institute Genome Sequencing Center for Infectious Disease"/>
            <person name="Wu L."/>
            <person name="Ma J."/>
        </authorList>
    </citation>
    <scope>NUCLEOTIDE SEQUENCE [LARGE SCALE GENOMIC DNA]</scope>
    <source>
        <strain evidence="2">NBRC 100033</strain>
    </source>
</reference>
<organism evidence="1 2">
    <name type="scientific">Marinospirillum insulare</name>
    <dbReference type="NCBI Taxonomy" id="217169"/>
    <lineage>
        <taxon>Bacteria</taxon>
        <taxon>Pseudomonadati</taxon>
        <taxon>Pseudomonadota</taxon>
        <taxon>Gammaproteobacteria</taxon>
        <taxon>Oceanospirillales</taxon>
        <taxon>Oceanospirillaceae</taxon>
        <taxon>Marinospirillum</taxon>
    </lineage>
</organism>
<evidence type="ECO:0008006" key="3">
    <source>
        <dbReference type="Google" id="ProtNLM"/>
    </source>
</evidence>
<accession>A0ABQ5ZUP6</accession>
<name>A0ABQ5ZUP6_9GAMM</name>
<evidence type="ECO:0000313" key="1">
    <source>
        <dbReference type="EMBL" id="GLR63137.1"/>
    </source>
</evidence>
<dbReference type="Pfam" id="PF05258">
    <property type="entry name" value="DciA"/>
    <property type="match status" value="1"/>
</dbReference>
<dbReference type="InterPro" id="IPR007922">
    <property type="entry name" value="DciA-like"/>
</dbReference>